<feature type="transmembrane region" description="Helical" evidence="11">
    <location>
        <begin position="31"/>
        <end position="58"/>
    </location>
</feature>
<evidence type="ECO:0000313" key="13">
    <source>
        <dbReference type="EMBL" id="TWX65983.1"/>
    </source>
</evidence>
<feature type="transmembrane region" description="Helical" evidence="11">
    <location>
        <begin position="125"/>
        <end position="145"/>
    </location>
</feature>
<gene>
    <name evidence="13" type="ORF">ESZ36_16940</name>
</gene>
<evidence type="ECO:0000256" key="10">
    <source>
        <dbReference type="PROSITE-ProRule" id="PRU00236"/>
    </source>
</evidence>
<proteinExistence type="inferred from homology"/>
<keyword evidence="14" id="KW-1185">Reference proteome</keyword>
<comment type="caution">
    <text evidence="13">The sequence shown here is derived from an EMBL/GenBank/DDBJ whole genome shotgun (WGS) entry which is preliminary data.</text>
</comment>
<evidence type="ECO:0000256" key="2">
    <source>
        <dbReference type="ARBA" id="ARBA00005914"/>
    </source>
</evidence>
<evidence type="ECO:0000256" key="5">
    <source>
        <dbReference type="ARBA" id="ARBA00022679"/>
    </source>
</evidence>
<evidence type="ECO:0000256" key="11">
    <source>
        <dbReference type="SAM" id="Phobius"/>
    </source>
</evidence>
<feature type="transmembrane region" description="Helical" evidence="11">
    <location>
        <begin position="197"/>
        <end position="222"/>
    </location>
</feature>
<evidence type="ECO:0000256" key="7">
    <source>
        <dbReference type="ARBA" id="ARBA00022989"/>
    </source>
</evidence>
<dbReference type="GO" id="GO:0015204">
    <property type="term" value="F:urea transmembrane transporter activity"/>
    <property type="evidence" value="ECO:0007669"/>
    <property type="project" value="InterPro"/>
</dbReference>
<dbReference type="InterPro" id="IPR029020">
    <property type="entry name" value="Ammonium/urea_transptr"/>
</dbReference>
<feature type="domain" description="Deacetylase sirtuin-type" evidence="12">
    <location>
        <begin position="287"/>
        <end position="545"/>
    </location>
</feature>
<comment type="caution">
    <text evidence="10">Lacks conserved residue(s) required for the propagation of feature annotation.</text>
</comment>
<name>A0A5C6QB90_9GAMM</name>
<dbReference type="GO" id="GO:0070403">
    <property type="term" value="F:NAD+ binding"/>
    <property type="evidence" value="ECO:0007669"/>
    <property type="project" value="InterPro"/>
</dbReference>
<keyword evidence="7 11" id="KW-1133">Transmembrane helix</keyword>
<feature type="binding site" evidence="10">
    <location>
        <position position="443"/>
    </location>
    <ligand>
        <name>Zn(2+)</name>
        <dbReference type="ChEBI" id="CHEBI:29105"/>
    </ligand>
</feature>
<dbReference type="EC" id="2.3.1.286" evidence="3"/>
<dbReference type="PROSITE" id="PS50305">
    <property type="entry name" value="SIRTUIN"/>
    <property type="match status" value="1"/>
</dbReference>
<dbReference type="Gene3D" id="3.30.1600.10">
    <property type="entry name" value="SIR2/SIRT2 'Small Domain"/>
    <property type="match status" value="1"/>
</dbReference>
<dbReference type="GO" id="GO:0046872">
    <property type="term" value="F:metal ion binding"/>
    <property type="evidence" value="ECO:0007669"/>
    <property type="project" value="UniProtKB-KW"/>
</dbReference>
<keyword evidence="5" id="KW-0808">Transferase</keyword>
<dbReference type="OrthoDB" id="9800582at2"/>
<keyword evidence="9 11" id="KW-0472">Membrane</keyword>
<dbReference type="SUPFAM" id="SSF52467">
    <property type="entry name" value="DHS-like NAD/FAD-binding domain"/>
    <property type="match status" value="1"/>
</dbReference>
<comment type="similarity">
    <text evidence="2">Belongs to the urea transporter family.</text>
</comment>
<dbReference type="InterPro" id="IPR003000">
    <property type="entry name" value="Sirtuin"/>
</dbReference>
<dbReference type="CDD" id="cd00296">
    <property type="entry name" value="SIR2"/>
    <property type="match status" value="1"/>
</dbReference>
<evidence type="ECO:0000256" key="9">
    <source>
        <dbReference type="ARBA" id="ARBA00023136"/>
    </source>
</evidence>
<dbReference type="EMBL" id="VOLT01000009">
    <property type="protein sequence ID" value="TWX65983.1"/>
    <property type="molecule type" value="Genomic_DNA"/>
</dbReference>
<dbReference type="Gene3D" id="1.10.3430.10">
    <property type="entry name" value="Ammonium transporter AmtB like domains"/>
    <property type="match status" value="1"/>
</dbReference>
<evidence type="ECO:0000256" key="4">
    <source>
        <dbReference type="ARBA" id="ARBA00022475"/>
    </source>
</evidence>
<feature type="binding site" evidence="10">
    <location>
        <position position="440"/>
    </location>
    <ligand>
        <name>Zn(2+)</name>
        <dbReference type="ChEBI" id="CHEBI:29105"/>
    </ligand>
</feature>
<evidence type="ECO:0000256" key="1">
    <source>
        <dbReference type="ARBA" id="ARBA00004651"/>
    </source>
</evidence>
<keyword evidence="8" id="KW-0520">NAD</keyword>
<dbReference type="PANTHER" id="PTHR11085">
    <property type="entry name" value="NAD-DEPENDENT PROTEIN DEACYLASE SIRTUIN-5, MITOCHONDRIAL-RELATED"/>
    <property type="match status" value="1"/>
</dbReference>
<keyword evidence="4" id="KW-1003">Cell membrane</keyword>
<feature type="transmembrane region" description="Helical" evidence="11">
    <location>
        <begin position="261"/>
        <end position="280"/>
    </location>
</feature>
<keyword evidence="10" id="KW-0862">Zinc</keyword>
<evidence type="ECO:0000256" key="3">
    <source>
        <dbReference type="ARBA" id="ARBA00012928"/>
    </source>
</evidence>
<dbReference type="InterPro" id="IPR026591">
    <property type="entry name" value="Sirtuin_cat_small_dom_sf"/>
</dbReference>
<dbReference type="InterPro" id="IPR026590">
    <property type="entry name" value="Ssirtuin_cat_dom"/>
</dbReference>
<comment type="subcellular location">
    <subcellularLocation>
        <location evidence="1">Cell membrane</location>
        <topology evidence="1">Multi-pass membrane protein</topology>
    </subcellularLocation>
</comment>
<accession>A0A5C6QB90</accession>
<dbReference type="InterPro" id="IPR050134">
    <property type="entry name" value="NAD-dep_sirtuin_deacylases"/>
</dbReference>
<dbReference type="Pfam" id="PF02146">
    <property type="entry name" value="SIR2"/>
    <property type="match status" value="1"/>
</dbReference>
<dbReference type="Gene3D" id="3.40.50.1220">
    <property type="entry name" value="TPP-binding domain"/>
    <property type="match status" value="1"/>
</dbReference>
<feature type="binding site" evidence="10">
    <location>
        <position position="421"/>
    </location>
    <ligand>
        <name>Zn(2+)</name>
        <dbReference type="ChEBI" id="CHEBI:29105"/>
    </ligand>
</feature>
<dbReference type="GO" id="GO:0017136">
    <property type="term" value="F:histone deacetylase activity, NAD-dependent"/>
    <property type="evidence" value="ECO:0007669"/>
    <property type="project" value="TreeGrafter"/>
</dbReference>
<feature type="binding site" evidence="10">
    <location>
        <position position="418"/>
    </location>
    <ligand>
        <name>Zn(2+)</name>
        <dbReference type="ChEBI" id="CHEBI:29105"/>
    </ligand>
</feature>
<evidence type="ECO:0000313" key="14">
    <source>
        <dbReference type="Proteomes" id="UP000321822"/>
    </source>
</evidence>
<dbReference type="Proteomes" id="UP000321822">
    <property type="component" value="Unassembled WGS sequence"/>
</dbReference>
<dbReference type="Pfam" id="PF03253">
    <property type="entry name" value="UT"/>
    <property type="match status" value="1"/>
</dbReference>
<evidence type="ECO:0000259" key="12">
    <source>
        <dbReference type="PROSITE" id="PS50305"/>
    </source>
</evidence>
<evidence type="ECO:0000256" key="8">
    <source>
        <dbReference type="ARBA" id="ARBA00023027"/>
    </source>
</evidence>
<feature type="transmembrane region" description="Helical" evidence="11">
    <location>
        <begin position="234"/>
        <end position="255"/>
    </location>
</feature>
<organism evidence="13 14">
    <name type="scientific">Colwellia demingiae</name>
    <dbReference type="NCBI Taxonomy" id="89401"/>
    <lineage>
        <taxon>Bacteria</taxon>
        <taxon>Pseudomonadati</taxon>
        <taxon>Pseudomonadota</taxon>
        <taxon>Gammaproteobacteria</taxon>
        <taxon>Alteromonadales</taxon>
        <taxon>Colwelliaceae</taxon>
        <taxon>Colwellia</taxon>
    </lineage>
</organism>
<sequence length="550" mass="62540">MMINANFKNHFTVQWRSFAQLAFLDRQTSGLLIFLAIALVSVWSAFAAIVGVLINNSLSLIIKDYTVQEWKLGIAGYNGAIVGMYWGDSIFSIKGLCLFLVTLLLCLLIEFRLRALLIPRQLPILSLPAMASILLIVLTISLFSLDTNHLLFEGAAEPIFQTYSREIAIILVVSAMAYQYPLATLQTLGISLTGGLIAQWITGLSLYVLVDLWAINLALAYFSIKTLFLKHYRLATLAATFNTLLAWVIWYFWLITGLEQLSAPLLIPFIMSSLITLSLFKRYKNHNLLQSELWRTFQLLLTNRLRAKQCVAITGSGIRKGTLPDYPSGQWLDPKVPITSYTLAEFKTSKRCRYLYWKASFDYYQQALAINKNNIDKQLDYLLNHYLSGLFTETVDSLFNTEQHPVYECYGSIKRLYCLDCAQQQAWPPIPLWLQRDLHCQHCSGLLKPQILAADENIDPQCYQALQTNMVECGCLLVIGVPTITSVVSMIIENANSNKTPIIFIGTLPLGYFVEEKDIQLTGDIAHWLAEINWFINVLHPLKWSYKWKK</sequence>
<protein>
    <recommendedName>
        <fullName evidence="3">protein acetyllysine N-acetyltransferase</fullName>
        <ecNumber evidence="3">2.3.1.286</ecNumber>
    </recommendedName>
</protein>
<dbReference type="PANTHER" id="PTHR11085:SF10">
    <property type="entry name" value="NAD-DEPENDENT PROTEIN DEACYLASE SIRTUIN-5, MITOCHONDRIAL-RELATED"/>
    <property type="match status" value="1"/>
</dbReference>
<dbReference type="InterPro" id="IPR004937">
    <property type="entry name" value="Urea_transporter"/>
</dbReference>
<reference evidence="13 14" key="1">
    <citation type="submission" date="2019-07" db="EMBL/GenBank/DDBJ databases">
        <title>Genomes of sea-ice associated Colwellia species.</title>
        <authorList>
            <person name="Bowman J.P."/>
        </authorList>
    </citation>
    <scope>NUCLEOTIDE SEQUENCE [LARGE SCALE GENOMIC DNA]</scope>
    <source>
        <strain evidence="13 14">ACAM 459</strain>
    </source>
</reference>
<dbReference type="InterPro" id="IPR029035">
    <property type="entry name" value="DHS-like_NAD/FAD-binding_dom"/>
</dbReference>
<dbReference type="AlphaFoldDB" id="A0A5C6QB90"/>
<keyword evidence="6 11" id="KW-0812">Transmembrane</keyword>
<feature type="transmembrane region" description="Helical" evidence="11">
    <location>
        <begin position="93"/>
        <end position="113"/>
    </location>
</feature>
<dbReference type="GO" id="GO:0005886">
    <property type="term" value="C:plasma membrane"/>
    <property type="evidence" value="ECO:0007669"/>
    <property type="project" value="UniProtKB-SubCell"/>
</dbReference>
<keyword evidence="10" id="KW-0479">Metal-binding</keyword>
<evidence type="ECO:0000256" key="6">
    <source>
        <dbReference type="ARBA" id="ARBA00022692"/>
    </source>
</evidence>